<comment type="similarity">
    <text evidence="7">Belongs to the binding-protein-dependent transport system permease family.</text>
</comment>
<dbReference type="Pfam" id="PF00528">
    <property type="entry name" value="BPD_transp_1"/>
    <property type="match status" value="1"/>
</dbReference>
<feature type="transmembrane region" description="Helical" evidence="7">
    <location>
        <begin position="271"/>
        <end position="293"/>
    </location>
</feature>
<feature type="transmembrane region" description="Helical" evidence="7">
    <location>
        <begin position="166"/>
        <end position="190"/>
    </location>
</feature>
<evidence type="ECO:0000256" key="3">
    <source>
        <dbReference type="ARBA" id="ARBA00022475"/>
    </source>
</evidence>
<feature type="transmembrane region" description="Helical" evidence="7">
    <location>
        <begin position="25"/>
        <end position="52"/>
    </location>
</feature>
<dbReference type="EMBL" id="JADIMY010000126">
    <property type="protein sequence ID" value="MBO8428220.1"/>
    <property type="molecule type" value="Genomic_DNA"/>
</dbReference>
<evidence type="ECO:0000256" key="7">
    <source>
        <dbReference type="RuleBase" id="RU363032"/>
    </source>
</evidence>
<dbReference type="Proteomes" id="UP000823613">
    <property type="component" value="Unassembled WGS sequence"/>
</dbReference>
<dbReference type="PANTHER" id="PTHR30193:SF37">
    <property type="entry name" value="INNER MEMBRANE ABC TRANSPORTER PERMEASE PROTEIN YCJO"/>
    <property type="match status" value="1"/>
</dbReference>
<dbReference type="PANTHER" id="PTHR30193">
    <property type="entry name" value="ABC TRANSPORTER PERMEASE PROTEIN"/>
    <property type="match status" value="1"/>
</dbReference>
<feature type="domain" description="ABC transmembrane type-1" evidence="8">
    <location>
        <begin position="84"/>
        <end position="292"/>
    </location>
</feature>
<gene>
    <name evidence="9" type="ORF">IAC58_06735</name>
</gene>
<comment type="caution">
    <text evidence="9">The sequence shown here is derived from an EMBL/GenBank/DDBJ whole genome shotgun (WGS) entry which is preliminary data.</text>
</comment>
<evidence type="ECO:0000313" key="9">
    <source>
        <dbReference type="EMBL" id="MBO8428220.1"/>
    </source>
</evidence>
<dbReference type="InterPro" id="IPR035906">
    <property type="entry name" value="MetI-like_sf"/>
</dbReference>
<evidence type="ECO:0000256" key="5">
    <source>
        <dbReference type="ARBA" id="ARBA00022989"/>
    </source>
</evidence>
<dbReference type="PROSITE" id="PS50928">
    <property type="entry name" value="ABC_TM1"/>
    <property type="match status" value="1"/>
</dbReference>
<sequence>MNFSLVKQNKSFKRPKLSLKHREALTGYLFILIPIIGFLVFSLASICASVYYSFTDYDPVYQVANWVGFDNYIKLFQNPDFIDALINTICLLASIPIGVTIGLLLAVYLKKLAHGSMLLSLIYYLPAVTSAVAINIIFNYIFNTEYGILNNFFGLNVDWFSLTDPVLIKIAIVFKNVWGAIGSTMILYLAGLNNIPNEYYEAAEVVGASKWQQLINITIPMSNPTTFYLLVTGIIGGLQSYADSQIFAKGNQNATTVVYFIWSEGIGGSQYALACAASVFLALVIIALSIIQFSRNNLLKSGK</sequence>
<evidence type="ECO:0000256" key="1">
    <source>
        <dbReference type="ARBA" id="ARBA00004651"/>
    </source>
</evidence>
<reference evidence="9" key="1">
    <citation type="submission" date="2020-10" db="EMBL/GenBank/DDBJ databases">
        <authorList>
            <person name="Gilroy R."/>
        </authorList>
    </citation>
    <scope>NUCLEOTIDE SEQUENCE</scope>
    <source>
        <strain evidence="9">11159</strain>
    </source>
</reference>
<organism evidence="9 10">
    <name type="scientific">Candidatus Onthovivens merdipullorum</name>
    <dbReference type="NCBI Taxonomy" id="2840889"/>
    <lineage>
        <taxon>Bacteria</taxon>
        <taxon>Bacillati</taxon>
        <taxon>Bacillota</taxon>
        <taxon>Bacilli</taxon>
        <taxon>Bacillales</taxon>
        <taxon>Candidatus Onthovivens</taxon>
    </lineage>
</organism>
<keyword evidence="5 7" id="KW-1133">Transmembrane helix</keyword>
<evidence type="ECO:0000256" key="2">
    <source>
        <dbReference type="ARBA" id="ARBA00022448"/>
    </source>
</evidence>
<dbReference type="SUPFAM" id="SSF161098">
    <property type="entry name" value="MetI-like"/>
    <property type="match status" value="1"/>
</dbReference>
<feature type="transmembrane region" description="Helical" evidence="7">
    <location>
        <begin position="84"/>
        <end position="109"/>
    </location>
</feature>
<dbReference type="CDD" id="cd06261">
    <property type="entry name" value="TM_PBP2"/>
    <property type="match status" value="1"/>
</dbReference>
<dbReference type="AlphaFoldDB" id="A0A9D9DK67"/>
<evidence type="ECO:0000256" key="6">
    <source>
        <dbReference type="ARBA" id="ARBA00023136"/>
    </source>
</evidence>
<reference evidence="9" key="2">
    <citation type="journal article" date="2021" name="PeerJ">
        <title>Extensive microbial diversity within the chicken gut microbiome revealed by metagenomics and culture.</title>
        <authorList>
            <person name="Gilroy R."/>
            <person name="Ravi A."/>
            <person name="Getino M."/>
            <person name="Pursley I."/>
            <person name="Horton D.L."/>
            <person name="Alikhan N.F."/>
            <person name="Baker D."/>
            <person name="Gharbi K."/>
            <person name="Hall N."/>
            <person name="Watson M."/>
            <person name="Adriaenssens E.M."/>
            <person name="Foster-Nyarko E."/>
            <person name="Jarju S."/>
            <person name="Secka A."/>
            <person name="Antonio M."/>
            <person name="Oren A."/>
            <person name="Chaudhuri R.R."/>
            <person name="La Ragione R."/>
            <person name="Hildebrand F."/>
            <person name="Pallen M.J."/>
        </authorList>
    </citation>
    <scope>NUCLEOTIDE SEQUENCE</scope>
    <source>
        <strain evidence="9">11159</strain>
    </source>
</reference>
<evidence type="ECO:0000259" key="8">
    <source>
        <dbReference type="PROSITE" id="PS50928"/>
    </source>
</evidence>
<keyword evidence="2 7" id="KW-0813">Transport</keyword>
<dbReference type="GO" id="GO:0005886">
    <property type="term" value="C:plasma membrane"/>
    <property type="evidence" value="ECO:0007669"/>
    <property type="project" value="UniProtKB-SubCell"/>
</dbReference>
<evidence type="ECO:0000313" key="10">
    <source>
        <dbReference type="Proteomes" id="UP000823613"/>
    </source>
</evidence>
<keyword evidence="4 7" id="KW-0812">Transmembrane</keyword>
<dbReference type="Gene3D" id="1.10.3720.10">
    <property type="entry name" value="MetI-like"/>
    <property type="match status" value="1"/>
</dbReference>
<name>A0A9D9DK67_9BACL</name>
<dbReference type="InterPro" id="IPR051393">
    <property type="entry name" value="ABC_transporter_permease"/>
</dbReference>
<feature type="transmembrane region" description="Helical" evidence="7">
    <location>
        <begin position="121"/>
        <end position="142"/>
    </location>
</feature>
<keyword evidence="6 7" id="KW-0472">Membrane</keyword>
<dbReference type="GO" id="GO:0055085">
    <property type="term" value="P:transmembrane transport"/>
    <property type="evidence" value="ECO:0007669"/>
    <property type="project" value="InterPro"/>
</dbReference>
<keyword evidence="3" id="KW-1003">Cell membrane</keyword>
<accession>A0A9D9DK67</accession>
<proteinExistence type="inferred from homology"/>
<dbReference type="InterPro" id="IPR000515">
    <property type="entry name" value="MetI-like"/>
</dbReference>
<comment type="subcellular location">
    <subcellularLocation>
        <location evidence="1 7">Cell membrane</location>
        <topology evidence="1 7">Multi-pass membrane protein</topology>
    </subcellularLocation>
</comment>
<protein>
    <submittedName>
        <fullName evidence="9">Sugar ABC transporter permease</fullName>
    </submittedName>
</protein>
<evidence type="ECO:0000256" key="4">
    <source>
        <dbReference type="ARBA" id="ARBA00022692"/>
    </source>
</evidence>